<dbReference type="InterPro" id="IPR058912">
    <property type="entry name" value="HTH_animal"/>
</dbReference>
<name>A0A151JAY6_9HYME</name>
<dbReference type="AlphaFoldDB" id="A0A151JAY6"/>
<dbReference type="PANTHER" id="PTHR21301">
    <property type="entry name" value="REVERSE TRANSCRIPTASE"/>
    <property type="match status" value="1"/>
</dbReference>
<evidence type="ECO:0000313" key="3">
    <source>
        <dbReference type="Proteomes" id="UP000078492"/>
    </source>
</evidence>
<dbReference type="EMBL" id="KQ979269">
    <property type="protein sequence ID" value="KYN22049.1"/>
    <property type="molecule type" value="Genomic_DNA"/>
</dbReference>
<keyword evidence="3" id="KW-1185">Reference proteome</keyword>
<evidence type="ECO:0000313" key="2">
    <source>
        <dbReference type="EMBL" id="KYN22049.1"/>
    </source>
</evidence>
<sequence>RLLRLTPNASILSNKKNIVIDCIKSIQRSICRFLIDKKIDVTNHSIPILNNIVNSHIVTSSVDKKILKLEMETKEFMDAHLNIILTHANKGNVTVGLDKDTYVKKVNEMLEDKETYEIIKKDPTSKLIKILRSLLAKHFLDVTITTIGNQLNFDEKPTFSGRLLNFFSNHPLSQKREVIISLVDRAFLLSNSEDHNKNLTKIIEILLLNDYSLKFIFETINNRIKSIIRRRTVSHNDIEEKDESSVSASWFIVLFIPSLTDKLKKFNIEMTSIFLSIVRTN</sequence>
<protein>
    <recommendedName>
        <fullName evidence="1">Helix-turn-helix domain-containing protein</fullName>
    </recommendedName>
</protein>
<proteinExistence type="predicted"/>
<dbReference type="Pfam" id="PF26215">
    <property type="entry name" value="HTH_animal"/>
    <property type="match status" value="1"/>
</dbReference>
<organism evidence="2 3">
    <name type="scientific">Trachymyrmex cornetzi</name>
    <dbReference type="NCBI Taxonomy" id="471704"/>
    <lineage>
        <taxon>Eukaryota</taxon>
        <taxon>Metazoa</taxon>
        <taxon>Ecdysozoa</taxon>
        <taxon>Arthropoda</taxon>
        <taxon>Hexapoda</taxon>
        <taxon>Insecta</taxon>
        <taxon>Pterygota</taxon>
        <taxon>Neoptera</taxon>
        <taxon>Endopterygota</taxon>
        <taxon>Hymenoptera</taxon>
        <taxon>Apocrita</taxon>
        <taxon>Aculeata</taxon>
        <taxon>Formicoidea</taxon>
        <taxon>Formicidae</taxon>
        <taxon>Myrmicinae</taxon>
        <taxon>Trachymyrmex</taxon>
    </lineage>
</organism>
<accession>A0A151JAY6</accession>
<feature type="non-terminal residue" evidence="2">
    <location>
        <position position="1"/>
    </location>
</feature>
<reference evidence="2 3" key="1">
    <citation type="submission" date="2015-09" db="EMBL/GenBank/DDBJ databases">
        <title>Trachymyrmex cornetzi WGS genome.</title>
        <authorList>
            <person name="Nygaard S."/>
            <person name="Hu H."/>
            <person name="Boomsma J."/>
            <person name="Zhang G."/>
        </authorList>
    </citation>
    <scope>NUCLEOTIDE SEQUENCE [LARGE SCALE GENOMIC DNA]</scope>
    <source>
        <strain evidence="2">Tcor2-1</strain>
        <tissue evidence="2">Whole body</tissue>
    </source>
</reference>
<feature type="domain" description="Helix-turn-helix" evidence="1">
    <location>
        <begin position="162"/>
        <end position="221"/>
    </location>
</feature>
<dbReference type="PANTHER" id="PTHR21301:SF10">
    <property type="entry name" value="REVERSE TRANSCRIPTASE DOMAIN-CONTAINING PROTEIN"/>
    <property type="match status" value="1"/>
</dbReference>
<dbReference type="Proteomes" id="UP000078492">
    <property type="component" value="Unassembled WGS sequence"/>
</dbReference>
<evidence type="ECO:0000259" key="1">
    <source>
        <dbReference type="Pfam" id="PF26215"/>
    </source>
</evidence>
<gene>
    <name evidence="2" type="ORF">ALC57_05565</name>
</gene>